<name>X1EW49_9ZZZZ</name>
<comment type="caution">
    <text evidence="2">The sequence shown here is derived from an EMBL/GenBank/DDBJ whole genome shotgun (WGS) entry which is preliminary data.</text>
</comment>
<dbReference type="EMBL" id="BART01029978">
    <property type="protein sequence ID" value="GAH12853.1"/>
    <property type="molecule type" value="Genomic_DNA"/>
</dbReference>
<evidence type="ECO:0000313" key="2">
    <source>
        <dbReference type="EMBL" id="GAH12853.1"/>
    </source>
</evidence>
<proteinExistence type="predicted"/>
<evidence type="ECO:0000256" key="1">
    <source>
        <dbReference type="SAM" id="MobiDB-lite"/>
    </source>
</evidence>
<accession>X1EW49</accession>
<dbReference type="AlphaFoldDB" id="X1EW49"/>
<feature type="region of interest" description="Disordered" evidence="1">
    <location>
        <begin position="134"/>
        <end position="154"/>
    </location>
</feature>
<gene>
    <name evidence="2" type="ORF">S01H4_52465</name>
</gene>
<organism evidence="2">
    <name type="scientific">marine sediment metagenome</name>
    <dbReference type="NCBI Taxonomy" id="412755"/>
    <lineage>
        <taxon>unclassified sequences</taxon>
        <taxon>metagenomes</taxon>
        <taxon>ecological metagenomes</taxon>
    </lineage>
</organism>
<reference evidence="2" key="1">
    <citation type="journal article" date="2014" name="Front. Microbiol.">
        <title>High frequency of phylogenetically diverse reductive dehalogenase-homologous genes in deep subseafloor sedimentary metagenomes.</title>
        <authorList>
            <person name="Kawai M."/>
            <person name="Futagami T."/>
            <person name="Toyoda A."/>
            <person name="Takaki Y."/>
            <person name="Nishi S."/>
            <person name="Hori S."/>
            <person name="Arai W."/>
            <person name="Tsubouchi T."/>
            <person name="Morono Y."/>
            <person name="Uchiyama I."/>
            <person name="Ito T."/>
            <person name="Fujiyama A."/>
            <person name="Inagaki F."/>
            <person name="Takami H."/>
        </authorList>
    </citation>
    <scope>NUCLEOTIDE SEQUENCE</scope>
    <source>
        <strain evidence="2">Expedition CK06-06</strain>
    </source>
</reference>
<protein>
    <submittedName>
        <fullName evidence="2">Uncharacterized protein</fullName>
    </submittedName>
</protein>
<feature type="non-terminal residue" evidence="2">
    <location>
        <position position="1"/>
    </location>
</feature>
<sequence>LLFAIAALAVSCSSDDGDSDELSFEDWQSRVSDVCDEYEPKADAIEAEHGEPADRSALDALIVDYIAYNEEYMDALLVVGVPGERADEVETLYADLQASEDGAIKALAAVRSGDEAAFEVLSADIAERSENLNEQAQEMGVPACDSRARVSQET</sequence>